<dbReference type="InterPro" id="IPR052020">
    <property type="entry name" value="Cyclic_di-GMP/3'3'-cGAMP_PDE"/>
</dbReference>
<dbReference type="SMART" id="SM00471">
    <property type="entry name" value="HDc"/>
    <property type="match status" value="1"/>
</dbReference>
<dbReference type="PANTHER" id="PTHR45228">
    <property type="entry name" value="CYCLIC DI-GMP PHOSPHODIESTERASE TM_0186-RELATED"/>
    <property type="match status" value="1"/>
</dbReference>
<dbReference type="GO" id="GO:0008081">
    <property type="term" value="F:phosphoric diester hydrolase activity"/>
    <property type="evidence" value="ECO:0007669"/>
    <property type="project" value="UniProtKB-ARBA"/>
</dbReference>
<dbReference type="PROSITE" id="PS51832">
    <property type="entry name" value="HD_GYP"/>
    <property type="match status" value="1"/>
</dbReference>
<protein>
    <submittedName>
        <fullName evidence="2">Response regulator</fullName>
    </submittedName>
</protein>
<dbReference type="SUPFAM" id="SSF109604">
    <property type="entry name" value="HD-domain/PDEase-like"/>
    <property type="match status" value="1"/>
</dbReference>
<organism evidence="2 3">
    <name type="scientific">Vibrio brasiliensis LMG 20546</name>
    <dbReference type="NCBI Taxonomy" id="945543"/>
    <lineage>
        <taxon>Bacteria</taxon>
        <taxon>Pseudomonadati</taxon>
        <taxon>Pseudomonadota</taxon>
        <taxon>Gammaproteobacteria</taxon>
        <taxon>Vibrionales</taxon>
        <taxon>Vibrionaceae</taxon>
        <taxon>Vibrio</taxon>
        <taxon>Vibrio oreintalis group</taxon>
    </lineage>
</organism>
<evidence type="ECO:0000313" key="2">
    <source>
        <dbReference type="EMBL" id="EGA67041.1"/>
    </source>
</evidence>
<keyword evidence="3" id="KW-1185">Reference proteome</keyword>
<dbReference type="InterPro" id="IPR003607">
    <property type="entry name" value="HD/PDEase_dom"/>
</dbReference>
<dbReference type="Pfam" id="PF13487">
    <property type="entry name" value="HD_5"/>
    <property type="match status" value="1"/>
</dbReference>
<dbReference type="Proteomes" id="UP000004371">
    <property type="component" value="Unassembled WGS sequence"/>
</dbReference>
<dbReference type="STRING" id="945543.VIBR0546_11512"/>
<dbReference type="CDD" id="cd00077">
    <property type="entry name" value="HDc"/>
    <property type="match status" value="1"/>
</dbReference>
<dbReference type="PANTHER" id="PTHR45228:SF1">
    <property type="entry name" value="CYCLIC DI-GMP PHOSPHODIESTERASE TM_0186"/>
    <property type="match status" value="1"/>
</dbReference>
<evidence type="ECO:0000259" key="1">
    <source>
        <dbReference type="PROSITE" id="PS51832"/>
    </source>
</evidence>
<dbReference type="OrthoDB" id="6210373at2"/>
<dbReference type="InterPro" id="IPR029016">
    <property type="entry name" value="GAF-like_dom_sf"/>
</dbReference>
<reference evidence="2 3" key="1">
    <citation type="journal article" date="2012" name="Int. J. Syst. Evol. Microbiol.">
        <title>Vibrio caribbeanicus sp. nov., isolated from the marine sponge Scleritoderma cyanea.</title>
        <authorList>
            <person name="Hoffmann M."/>
            <person name="Monday S.R."/>
            <person name="Allard M.W."/>
            <person name="Strain E.A."/>
            <person name="Whittaker P."/>
            <person name="Naum M."/>
            <person name="McCarthy P.J."/>
            <person name="Lopez J.V."/>
            <person name="Fischer M."/>
            <person name="Brown E.W."/>
        </authorList>
    </citation>
    <scope>NUCLEOTIDE SEQUENCE [LARGE SCALE GENOMIC DNA]</scope>
    <source>
        <strain evidence="2 3">LMG 20546</strain>
    </source>
</reference>
<dbReference type="eggNOG" id="COG3437">
    <property type="taxonomic scope" value="Bacteria"/>
</dbReference>
<dbReference type="Gene3D" id="3.30.450.40">
    <property type="match status" value="1"/>
</dbReference>
<dbReference type="InterPro" id="IPR037522">
    <property type="entry name" value="HD_GYP_dom"/>
</dbReference>
<dbReference type="EMBL" id="AEVS01000018">
    <property type="protein sequence ID" value="EGA67041.1"/>
    <property type="molecule type" value="Genomic_DNA"/>
</dbReference>
<evidence type="ECO:0000313" key="3">
    <source>
        <dbReference type="Proteomes" id="UP000004371"/>
    </source>
</evidence>
<dbReference type="SUPFAM" id="SSF55781">
    <property type="entry name" value="GAF domain-like"/>
    <property type="match status" value="1"/>
</dbReference>
<dbReference type="Gene3D" id="1.10.3210.10">
    <property type="entry name" value="Hypothetical protein af1432"/>
    <property type="match status" value="1"/>
</dbReference>
<dbReference type="RefSeq" id="WP_006878102.1">
    <property type="nucleotide sequence ID" value="NZ_AEVS01000018.1"/>
</dbReference>
<gene>
    <name evidence="2" type="ORF">VIBR0546_11512</name>
</gene>
<feature type="domain" description="HD-GYP" evidence="1">
    <location>
        <begin position="162"/>
        <end position="373"/>
    </location>
</feature>
<accession>E8LQK0</accession>
<proteinExistence type="predicted"/>
<sequence length="383" mass="44424">MFNYSFLNHIAAQDLALIPKLDSIYEHVLDSYPQMSRFSVALMGENSVSNYYVKDTMTEIGRYDFEEQELRDNSSLTSIAYTANVRIVGDLRKMLQTDRIRELIRLGHRSSYTYPISYQGKTIGFIFVNAKDIGFFSRSDVERDFAYLAQIVANQFIQLFESQRHFQSSLEIALKMGHARDPETKEHLTRMGMYSELLARFMSKSLGEISHQFIHRIRLYAPFHDIGKYMIPDDILYSDRRFTPEERAIMNNHTIFGEEIIDEVIQLSGSKTVSDAEIQFIKNIVRHHHESFNGKGLPDALSADNIPLEARIVTLADVFDALLSKRAYKPAWELSEVIEYIKFQKGQMFDPMCVDALLNNLEQFMEIRSRYLDKVENQELIAS</sequence>
<dbReference type="AlphaFoldDB" id="E8LQK0"/>
<comment type="caution">
    <text evidence="2">The sequence shown here is derived from an EMBL/GenBank/DDBJ whole genome shotgun (WGS) entry which is preliminary data.</text>
</comment>
<name>E8LQK0_9VIBR</name>